<evidence type="ECO:0000256" key="4">
    <source>
        <dbReference type="SAM" id="Phobius"/>
    </source>
</evidence>
<dbReference type="OrthoDB" id="73775at2"/>
<keyword evidence="4" id="KW-0812">Transmembrane</keyword>
<proteinExistence type="predicted"/>
<dbReference type="PANTHER" id="PTHR43343:SF3">
    <property type="entry name" value="PROTEASE DO-LIKE 8, CHLOROPLASTIC"/>
    <property type="match status" value="1"/>
</dbReference>
<dbReference type="SUPFAM" id="SSF50494">
    <property type="entry name" value="Trypsin-like serine proteases"/>
    <property type="match status" value="1"/>
</dbReference>
<evidence type="ECO:0000259" key="5">
    <source>
        <dbReference type="PROSITE" id="PS50106"/>
    </source>
</evidence>
<dbReference type="CDD" id="cd06779">
    <property type="entry name" value="cpPDZ_Deg_HtrA-like"/>
    <property type="match status" value="1"/>
</dbReference>
<name>F2N8V3_CORGP</name>
<dbReference type="InterPro" id="IPR051201">
    <property type="entry name" value="Chloro_Bact_Ser_Proteases"/>
</dbReference>
<accession>F2N8V3</accession>
<dbReference type="InterPro" id="IPR001478">
    <property type="entry name" value="PDZ"/>
</dbReference>
<dbReference type="AlphaFoldDB" id="F2N8V3"/>
<dbReference type="Gene3D" id="2.30.42.10">
    <property type="match status" value="1"/>
</dbReference>
<feature type="transmembrane region" description="Helical" evidence="4">
    <location>
        <begin position="75"/>
        <end position="99"/>
    </location>
</feature>
<feature type="region of interest" description="Disordered" evidence="3">
    <location>
        <begin position="426"/>
        <end position="462"/>
    </location>
</feature>
<dbReference type="GO" id="GO:0004252">
    <property type="term" value="F:serine-type endopeptidase activity"/>
    <property type="evidence" value="ECO:0007669"/>
    <property type="project" value="InterPro"/>
</dbReference>
<evidence type="ECO:0000256" key="1">
    <source>
        <dbReference type="ARBA" id="ARBA00022670"/>
    </source>
</evidence>
<dbReference type="Proteomes" id="UP000006851">
    <property type="component" value="Chromosome"/>
</dbReference>
<feature type="compositionally biased region" description="Polar residues" evidence="3">
    <location>
        <begin position="46"/>
        <end position="60"/>
    </location>
</feature>
<feature type="region of interest" description="Disordered" evidence="3">
    <location>
        <begin position="103"/>
        <end position="125"/>
    </location>
</feature>
<dbReference type="PANTHER" id="PTHR43343">
    <property type="entry name" value="PEPTIDASE S12"/>
    <property type="match status" value="1"/>
</dbReference>
<gene>
    <name evidence="6" type="ordered locus">Corgl_1453</name>
</gene>
<dbReference type="SUPFAM" id="SSF50156">
    <property type="entry name" value="PDZ domain-like"/>
    <property type="match status" value="1"/>
</dbReference>
<feature type="compositionally biased region" description="Low complexity" evidence="3">
    <location>
        <begin position="107"/>
        <end position="120"/>
    </location>
</feature>
<dbReference type="SMART" id="SM00228">
    <property type="entry name" value="PDZ"/>
    <property type="match status" value="1"/>
</dbReference>
<dbReference type="Pfam" id="PF13365">
    <property type="entry name" value="Trypsin_2"/>
    <property type="match status" value="1"/>
</dbReference>
<dbReference type="PROSITE" id="PS50106">
    <property type="entry name" value="PDZ"/>
    <property type="match status" value="1"/>
</dbReference>
<dbReference type="GO" id="GO:0006508">
    <property type="term" value="P:proteolysis"/>
    <property type="evidence" value="ECO:0007669"/>
    <property type="project" value="UniProtKB-KW"/>
</dbReference>
<protein>
    <submittedName>
        <fullName evidence="6">Peptidase S1 and S6 chymotrypsin/Hap</fullName>
    </submittedName>
</protein>
<dbReference type="eggNOG" id="COG0265">
    <property type="taxonomic scope" value="Bacteria"/>
</dbReference>
<dbReference type="STRING" id="700015.Corgl_1453"/>
<evidence type="ECO:0000313" key="6">
    <source>
        <dbReference type="EMBL" id="AEB07553.1"/>
    </source>
</evidence>
<keyword evidence="4" id="KW-0472">Membrane</keyword>
<feature type="region of interest" description="Disordered" evidence="3">
    <location>
        <begin position="1"/>
        <end position="60"/>
    </location>
</feature>
<evidence type="ECO:0000256" key="3">
    <source>
        <dbReference type="SAM" id="MobiDB-lite"/>
    </source>
</evidence>
<feature type="domain" description="PDZ" evidence="5">
    <location>
        <begin position="329"/>
        <end position="421"/>
    </location>
</feature>
<dbReference type="InterPro" id="IPR036034">
    <property type="entry name" value="PDZ_sf"/>
</dbReference>
<dbReference type="PRINTS" id="PR00834">
    <property type="entry name" value="PROTEASES2C"/>
</dbReference>
<sequence length="482" mass="49568">MKEDKTPKPPEGFMEGPDASPSRAGHEEDPTSLMPGTDGHVADAWDSTSNQPPFAPQTETVRQTVVKTKAKKFPVFLSGLIGIAVGALLLFALAMSGALQLDGSDVGSSGSSSSSGSSGSQTIKINPEDNSLAEAVAAKALPSVVSVSVQQNMSKAGMGSGVVIDKDGDIVTNYHVIENASAIVVQLSGESYEAEIIGTDKSSDLAVIKMKKVDSSKLTPIDIGDSTSLAVGQWVMAIGSPFGNEQSVSTGIVSSLYRSTALPSASGTSIYANMIQTDAAINPGNSGGALVNSKGELIGINSIIESTSGSSSGVGFAIPSKYAIDIAKQIIAGKTPAHPYIGLTVSSVNALSARQFNLSASEGALVNSVSEGSPAAEAGIKENDIITRMNDKPVTSADNLIISLREHSVGDTVTLTLKRGGDEKKVDVKLGSDESVSNQQESSKEDATKGNGSGNSMSQDQFLQYLQNLLGNNGGQNGAKRN</sequence>
<dbReference type="EMBL" id="CP002628">
    <property type="protein sequence ID" value="AEB07553.1"/>
    <property type="molecule type" value="Genomic_DNA"/>
</dbReference>
<dbReference type="Pfam" id="PF13180">
    <property type="entry name" value="PDZ_2"/>
    <property type="match status" value="1"/>
</dbReference>
<keyword evidence="4" id="KW-1133">Transmembrane helix</keyword>
<keyword evidence="1" id="KW-0645">Protease</keyword>
<dbReference type="RefSeq" id="WP_013709295.1">
    <property type="nucleotide sequence ID" value="NC_015389.1"/>
</dbReference>
<keyword evidence="7" id="KW-1185">Reference proteome</keyword>
<organism evidence="6 7">
    <name type="scientific">Coriobacterium glomerans (strain ATCC 49209 / DSM 20642 / JCM 10262 / PW2)</name>
    <dbReference type="NCBI Taxonomy" id="700015"/>
    <lineage>
        <taxon>Bacteria</taxon>
        <taxon>Bacillati</taxon>
        <taxon>Actinomycetota</taxon>
        <taxon>Coriobacteriia</taxon>
        <taxon>Coriobacteriales</taxon>
        <taxon>Coriobacteriaceae</taxon>
        <taxon>Coriobacterium</taxon>
    </lineage>
</organism>
<dbReference type="InterPro" id="IPR009003">
    <property type="entry name" value="Peptidase_S1_PA"/>
</dbReference>
<dbReference type="HOGENOM" id="CLU_020120_3_1_11"/>
<dbReference type="KEGG" id="cgo:Corgl_1453"/>
<dbReference type="Gene3D" id="2.40.10.120">
    <property type="match status" value="1"/>
</dbReference>
<keyword evidence="2" id="KW-0378">Hydrolase</keyword>
<dbReference type="InterPro" id="IPR001940">
    <property type="entry name" value="Peptidase_S1C"/>
</dbReference>
<reference evidence="7" key="1">
    <citation type="journal article" date="2013" name="Stand. Genomic Sci.">
        <title>Complete genome sequence of Coriobacterium glomerans type strain (PW2(T)) from the midgut of Pyrrhocoris apterus L. (red soldier bug).</title>
        <authorList>
            <person name="Stackebrandt E."/>
            <person name="Zeytun A."/>
            <person name="Lapidus A."/>
            <person name="Nolan M."/>
            <person name="Lucas S."/>
            <person name="Hammon N."/>
            <person name="Deshpande S."/>
            <person name="Cheng J.F."/>
            <person name="Tapia R."/>
            <person name="Goodwin L.A."/>
            <person name="Pitluck S."/>
            <person name="Liolios K."/>
            <person name="Pagani I."/>
            <person name="Ivanova N."/>
            <person name="Mavromatis K."/>
            <person name="Mikhailova N."/>
            <person name="Huntemann M."/>
            <person name="Pati A."/>
            <person name="Chen A."/>
            <person name="Palaniappan K."/>
            <person name="Chang Y.J."/>
            <person name="Land M."/>
            <person name="Hauser L."/>
            <person name="Rohde M."/>
            <person name="Pukall R."/>
            <person name="Goker M."/>
            <person name="Detter J.C."/>
            <person name="Woyke T."/>
            <person name="Bristow J."/>
            <person name="Eisen J.A."/>
            <person name="Markowitz V."/>
            <person name="Hugenholtz P."/>
            <person name="Kyrpides N.C."/>
            <person name="Klenk H.P."/>
        </authorList>
    </citation>
    <scope>NUCLEOTIDE SEQUENCE</scope>
    <source>
        <strain evidence="7">ATCC 49209 / DSM 20642 / JCM 10262 / PW2</strain>
    </source>
</reference>
<evidence type="ECO:0000313" key="7">
    <source>
        <dbReference type="Proteomes" id="UP000006851"/>
    </source>
</evidence>
<evidence type="ECO:0000256" key="2">
    <source>
        <dbReference type="ARBA" id="ARBA00022801"/>
    </source>
</evidence>